<dbReference type="Pfam" id="PF13242">
    <property type="entry name" value="Hydrolase_like"/>
    <property type="match status" value="1"/>
</dbReference>
<dbReference type="InterPro" id="IPR006357">
    <property type="entry name" value="HAD-SF_hydro_IIA"/>
</dbReference>
<dbReference type="InterPro" id="IPR036412">
    <property type="entry name" value="HAD-like_sf"/>
</dbReference>
<sequence length="338" mass="35157">MAHPILAHYDALLVDLDGTVFEGSHPIDGAAEGLAHHDVIYVTNNASRSPEQVAEHLTSIGFATSADQVLTSAMAACDMARAELGLAEQDPSSHGEVKAYVIGNDSFKELARRAGFSIVDSADDEPAVVLQGHSPDNDWKRLSEGALAIRRGARYIASNLDTTLPSERGLLVGNGSMVAAVTSATGVRPSSAGKPGPAMFHVAADKLGSTKPLVVGDRLDTDIAGGNAAGFDTLCTVTGVSSHWDVLTCTPEHRPTFIAANMRDHLTGWSASAEGTTVQVRSGEHGPTAVMAAEALAVVAPVVWELIDHGGVDAQSLNDLTINGADEAAQAAVEGWRK</sequence>
<keyword evidence="2" id="KW-1185">Reference proteome</keyword>
<dbReference type="SUPFAM" id="SSF56784">
    <property type="entry name" value="HAD-like"/>
    <property type="match status" value="1"/>
</dbReference>
<dbReference type="GO" id="GO:0016791">
    <property type="term" value="F:phosphatase activity"/>
    <property type="evidence" value="ECO:0007669"/>
    <property type="project" value="TreeGrafter"/>
</dbReference>
<dbReference type="PANTHER" id="PTHR19288:SF95">
    <property type="entry name" value="D-GLYCEROL 3-PHOSPHATE PHOSPHATASE"/>
    <property type="match status" value="1"/>
</dbReference>
<evidence type="ECO:0000313" key="1">
    <source>
        <dbReference type="EMBL" id="RIX33238.1"/>
    </source>
</evidence>
<organism evidence="1 2">
    <name type="scientific">Corynebacterium falsenii</name>
    <dbReference type="NCBI Taxonomy" id="108486"/>
    <lineage>
        <taxon>Bacteria</taxon>
        <taxon>Bacillati</taxon>
        <taxon>Actinomycetota</taxon>
        <taxon>Actinomycetes</taxon>
        <taxon>Mycobacteriales</taxon>
        <taxon>Corynebacteriaceae</taxon>
        <taxon>Corynebacterium</taxon>
    </lineage>
</organism>
<dbReference type="EMBL" id="QXJK01000019">
    <property type="protein sequence ID" value="RIX33238.1"/>
    <property type="molecule type" value="Genomic_DNA"/>
</dbReference>
<gene>
    <name evidence="1" type="ORF">D3M95_10835</name>
</gene>
<keyword evidence="1" id="KW-0378">Hydrolase</keyword>
<protein>
    <submittedName>
        <fullName evidence="1">HAD-IIA family hydrolase</fullName>
    </submittedName>
</protein>
<dbReference type="RefSeq" id="WP_119665344.1">
    <property type="nucleotide sequence ID" value="NZ_QXJK01000019.1"/>
</dbReference>
<dbReference type="PANTHER" id="PTHR19288">
    <property type="entry name" value="4-NITROPHENYLPHOSPHATASE-RELATED"/>
    <property type="match status" value="1"/>
</dbReference>
<name>A0A418Q4K2_9CORY</name>
<dbReference type="GO" id="GO:0005737">
    <property type="term" value="C:cytoplasm"/>
    <property type="evidence" value="ECO:0007669"/>
    <property type="project" value="TreeGrafter"/>
</dbReference>
<dbReference type="STRING" id="1451189.CFAL_04940"/>
<comment type="caution">
    <text evidence="1">The sequence shown here is derived from an EMBL/GenBank/DDBJ whole genome shotgun (WGS) entry which is preliminary data.</text>
</comment>
<proteinExistence type="predicted"/>
<dbReference type="NCBIfam" id="TIGR01460">
    <property type="entry name" value="HAD-SF-IIA"/>
    <property type="match status" value="1"/>
</dbReference>
<evidence type="ECO:0000313" key="2">
    <source>
        <dbReference type="Proteomes" id="UP000285278"/>
    </source>
</evidence>
<dbReference type="Proteomes" id="UP000285278">
    <property type="component" value="Unassembled WGS sequence"/>
</dbReference>
<dbReference type="AlphaFoldDB" id="A0A418Q4K2"/>
<dbReference type="OrthoDB" id="3400930at2"/>
<dbReference type="InterPro" id="IPR023214">
    <property type="entry name" value="HAD_sf"/>
</dbReference>
<accession>A0A418Q4K2</accession>
<reference evidence="1 2" key="1">
    <citation type="submission" date="2018-09" db="EMBL/GenBank/DDBJ databases">
        <title>Optimization and identification of Corynebacterium falsenii FN1-14 from fish paste.</title>
        <authorList>
            <person name="Daroonpunt R."/>
            <person name="Tanasupawat S."/>
        </authorList>
    </citation>
    <scope>NUCLEOTIDE SEQUENCE [LARGE SCALE GENOMIC DNA]</scope>
    <source>
        <strain evidence="1 2">FN1-14</strain>
    </source>
</reference>
<dbReference type="Pfam" id="PF13344">
    <property type="entry name" value="Hydrolase_6"/>
    <property type="match status" value="1"/>
</dbReference>
<dbReference type="Gene3D" id="3.40.50.1000">
    <property type="entry name" value="HAD superfamily/HAD-like"/>
    <property type="match status" value="2"/>
</dbReference>